<proteinExistence type="predicted"/>
<reference evidence="1 2" key="1">
    <citation type="journal article" date="2003" name="Nature">
        <title>Genome divergence in two Prochlorococcus ecotypes reflects oceanic niche differentiation.</title>
        <authorList>
            <person name="Rocap G."/>
            <person name="Larimer F.W."/>
            <person name="Lamerdin J.E."/>
            <person name="Malfatti S."/>
            <person name="Chain P."/>
            <person name="Ahlgren N.A."/>
            <person name="Arellano A."/>
            <person name="Coleman M."/>
            <person name="Hauser L."/>
            <person name="Hess W.R."/>
            <person name="Johnson Z.I."/>
            <person name="Land M.L."/>
            <person name="Lindell D."/>
            <person name="Post A.F."/>
            <person name="Regala W."/>
            <person name="Shah M."/>
            <person name="Shaw S.L."/>
            <person name="Steglich C."/>
            <person name="Sullivan M.B."/>
            <person name="Ting C.S."/>
            <person name="Tolonen A."/>
            <person name="Webb E.A."/>
            <person name="Zinser E.R."/>
            <person name="Chisholm S.W."/>
        </authorList>
    </citation>
    <scope>NUCLEOTIDE SEQUENCE [LARGE SCALE GENOMIC DNA]</scope>
    <source>
        <strain evidence="2">MIT 9313</strain>
    </source>
</reference>
<evidence type="ECO:0000313" key="1">
    <source>
        <dbReference type="EMBL" id="CAX31952.1"/>
    </source>
</evidence>
<dbReference type="Proteomes" id="UP000001423">
    <property type="component" value="Chromosome"/>
</dbReference>
<dbReference type="AlphaFoldDB" id="B9ERQ5"/>
<dbReference type="KEGG" id="pmt:PMT_2434"/>
<organism evidence="1 2">
    <name type="scientific">Prochlorococcus marinus (strain MIT 9313)</name>
    <dbReference type="NCBI Taxonomy" id="74547"/>
    <lineage>
        <taxon>Bacteria</taxon>
        <taxon>Bacillati</taxon>
        <taxon>Cyanobacteriota</taxon>
        <taxon>Cyanophyceae</taxon>
        <taxon>Synechococcales</taxon>
        <taxon>Prochlorococcaceae</taxon>
        <taxon>Prochlorococcus</taxon>
    </lineage>
</organism>
<gene>
    <name evidence="1" type="ordered locus">PMT_2434</name>
</gene>
<keyword evidence="2" id="KW-1185">Reference proteome</keyword>
<name>B9ERQ5_PROMM</name>
<sequence length="54" mass="5851">MAMEMTLALFQVSLVQSLLLIEGLSGLLLIHLWAHACSKPDGLTSECDSEYSLA</sequence>
<protein>
    <submittedName>
        <fullName evidence="1">Uncharacterized protein</fullName>
    </submittedName>
</protein>
<accession>B9ERQ5</accession>
<dbReference type="HOGENOM" id="CLU_3046851_0_0_3"/>
<evidence type="ECO:0000313" key="2">
    <source>
        <dbReference type="Proteomes" id="UP000001423"/>
    </source>
</evidence>
<dbReference type="EMBL" id="BX548175">
    <property type="protein sequence ID" value="CAX31952.1"/>
    <property type="molecule type" value="Genomic_DNA"/>
</dbReference>